<keyword evidence="3" id="KW-1185">Reference proteome</keyword>
<comment type="caution">
    <text evidence="2">The sequence shown here is derived from an EMBL/GenBank/DDBJ whole genome shotgun (WGS) entry which is preliminary data.</text>
</comment>
<evidence type="ECO:0000313" key="3">
    <source>
        <dbReference type="Proteomes" id="UP001174839"/>
    </source>
</evidence>
<evidence type="ECO:0000256" key="1">
    <source>
        <dbReference type="SAM" id="Phobius"/>
    </source>
</evidence>
<dbReference type="InterPro" id="IPR021314">
    <property type="entry name" value="DUF2911"/>
</dbReference>
<name>A0ABT7WCY5_9FLAO</name>
<proteinExistence type="predicted"/>
<reference evidence="2" key="1">
    <citation type="submission" date="2023-06" db="EMBL/GenBank/DDBJ databases">
        <title>Robiginitalea aurantiacus sp. nov. and Algoriphagus sediminis sp. nov., isolated from coastal sediment.</title>
        <authorList>
            <person name="Zhou Z.Y."/>
            <person name="An J."/>
            <person name="Jia Y.W."/>
            <person name="Du Z.J."/>
        </authorList>
    </citation>
    <scope>NUCLEOTIDE SEQUENCE</scope>
    <source>
        <strain evidence="2">M39</strain>
    </source>
</reference>
<dbReference type="RefSeq" id="WP_289724140.1">
    <property type="nucleotide sequence ID" value="NZ_JAUDUY010000002.1"/>
</dbReference>
<keyword evidence="1" id="KW-1133">Transmembrane helix</keyword>
<dbReference type="Pfam" id="PF11138">
    <property type="entry name" value="DUF2911"/>
    <property type="match status" value="1"/>
</dbReference>
<sequence length="188" mass="20854">MKTLKWIGGILVALVLLFYFVGVPILREQTKKNSPEKMAHYEQDGLTLSVTFSSPSKKGRTIFGRLVPYGKVWRTGANEPTRFYTSTNLSVGGANLPAGTYSLWTVPGETQWTVIFNREVADWGVTLISGGKETTRNPESDVIQINVSPESMAEIVENFDISFVSADSDGALFLQFAWDTTRVRVPLN</sequence>
<organism evidence="2 3">
    <name type="scientific">Robiginitalea aurantiaca</name>
    <dbReference type="NCBI Taxonomy" id="3056915"/>
    <lineage>
        <taxon>Bacteria</taxon>
        <taxon>Pseudomonadati</taxon>
        <taxon>Bacteroidota</taxon>
        <taxon>Flavobacteriia</taxon>
        <taxon>Flavobacteriales</taxon>
        <taxon>Flavobacteriaceae</taxon>
        <taxon>Robiginitalea</taxon>
    </lineage>
</organism>
<accession>A0ABT7WCY5</accession>
<dbReference type="EMBL" id="JAUDUY010000002">
    <property type="protein sequence ID" value="MDM9630775.1"/>
    <property type="molecule type" value="Genomic_DNA"/>
</dbReference>
<dbReference type="Proteomes" id="UP001174839">
    <property type="component" value="Unassembled WGS sequence"/>
</dbReference>
<gene>
    <name evidence="2" type="ORF">QU605_04800</name>
</gene>
<feature type="transmembrane region" description="Helical" evidence="1">
    <location>
        <begin position="6"/>
        <end position="26"/>
    </location>
</feature>
<keyword evidence="1" id="KW-0812">Transmembrane</keyword>
<protein>
    <submittedName>
        <fullName evidence="2">DUF2911 domain-containing protein</fullName>
    </submittedName>
</protein>
<keyword evidence="1" id="KW-0472">Membrane</keyword>
<evidence type="ECO:0000313" key="2">
    <source>
        <dbReference type="EMBL" id="MDM9630775.1"/>
    </source>
</evidence>